<evidence type="ECO:0000256" key="2">
    <source>
        <dbReference type="SAM" id="Phobius"/>
    </source>
</evidence>
<gene>
    <name evidence="3" type="ORF">Q31a_09870</name>
</gene>
<evidence type="ECO:0000313" key="3">
    <source>
        <dbReference type="EMBL" id="QDV22701.1"/>
    </source>
</evidence>
<keyword evidence="2" id="KW-1133">Transmembrane helix</keyword>
<evidence type="ECO:0000256" key="1">
    <source>
        <dbReference type="SAM" id="MobiDB-lite"/>
    </source>
</evidence>
<keyword evidence="4" id="KW-1185">Reference proteome</keyword>
<dbReference type="Proteomes" id="UP000318017">
    <property type="component" value="Chromosome"/>
</dbReference>
<protein>
    <submittedName>
        <fullName evidence="3">Uncharacterized protein</fullName>
    </submittedName>
</protein>
<keyword evidence="2" id="KW-0812">Transmembrane</keyword>
<feature type="region of interest" description="Disordered" evidence="1">
    <location>
        <begin position="1"/>
        <end position="32"/>
    </location>
</feature>
<feature type="transmembrane region" description="Helical" evidence="2">
    <location>
        <begin position="45"/>
        <end position="65"/>
    </location>
</feature>
<dbReference type="RefSeq" id="WP_145074625.1">
    <property type="nucleotide sequence ID" value="NZ_CP036298.1"/>
</dbReference>
<dbReference type="KEGG" id="ahel:Q31a_09870"/>
<proteinExistence type="predicted"/>
<sequence length="66" mass="7080">MSTQVKDEKELETDTLSETLRAGAVGEDAPVEEKHPEVAGALVGYTYPLALIALLLAALAAMAFWY</sequence>
<name>A0A518G278_9BACT</name>
<evidence type="ECO:0000313" key="4">
    <source>
        <dbReference type="Proteomes" id="UP000318017"/>
    </source>
</evidence>
<reference evidence="3 4" key="1">
    <citation type="submission" date="2019-02" db="EMBL/GenBank/DDBJ databases">
        <title>Deep-cultivation of Planctomycetes and their phenomic and genomic characterization uncovers novel biology.</title>
        <authorList>
            <person name="Wiegand S."/>
            <person name="Jogler M."/>
            <person name="Boedeker C."/>
            <person name="Pinto D."/>
            <person name="Vollmers J."/>
            <person name="Rivas-Marin E."/>
            <person name="Kohn T."/>
            <person name="Peeters S.H."/>
            <person name="Heuer A."/>
            <person name="Rast P."/>
            <person name="Oberbeckmann S."/>
            <person name="Bunk B."/>
            <person name="Jeske O."/>
            <person name="Meyerdierks A."/>
            <person name="Storesund J.E."/>
            <person name="Kallscheuer N."/>
            <person name="Luecker S."/>
            <person name="Lage O.M."/>
            <person name="Pohl T."/>
            <person name="Merkel B.J."/>
            <person name="Hornburger P."/>
            <person name="Mueller R.-W."/>
            <person name="Bruemmer F."/>
            <person name="Labrenz M."/>
            <person name="Spormann A.M."/>
            <person name="Op den Camp H."/>
            <person name="Overmann J."/>
            <person name="Amann R."/>
            <person name="Jetten M.S.M."/>
            <person name="Mascher T."/>
            <person name="Medema M.H."/>
            <person name="Devos D.P."/>
            <person name="Kaster A.-K."/>
            <person name="Ovreas L."/>
            <person name="Rohde M."/>
            <person name="Galperin M.Y."/>
            <person name="Jogler C."/>
        </authorList>
    </citation>
    <scope>NUCLEOTIDE SEQUENCE [LARGE SCALE GENOMIC DNA]</scope>
    <source>
        <strain evidence="3 4">Q31a</strain>
    </source>
</reference>
<dbReference type="EMBL" id="CP036298">
    <property type="protein sequence ID" value="QDV22701.1"/>
    <property type="molecule type" value="Genomic_DNA"/>
</dbReference>
<keyword evidence="2" id="KW-0472">Membrane</keyword>
<accession>A0A518G278</accession>
<organism evidence="3 4">
    <name type="scientific">Aureliella helgolandensis</name>
    <dbReference type="NCBI Taxonomy" id="2527968"/>
    <lineage>
        <taxon>Bacteria</taxon>
        <taxon>Pseudomonadati</taxon>
        <taxon>Planctomycetota</taxon>
        <taxon>Planctomycetia</taxon>
        <taxon>Pirellulales</taxon>
        <taxon>Pirellulaceae</taxon>
        <taxon>Aureliella</taxon>
    </lineage>
</organism>
<dbReference type="AlphaFoldDB" id="A0A518G278"/>